<dbReference type="GO" id="GO:0071034">
    <property type="term" value="P:CUT catabolic process"/>
    <property type="evidence" value="ECO:0007669"/>
    <property type="project" value="TreeGrafter"/>
</dbReference>
<reference evidence="8 9" key="1">
    <citation type="journal article" date="2014" name="BMC Genomics">
        <title>Genome sequencing of four Aureobasidium pullulans varieties: biotechnological potential, stress tolerance, and description of new species.</title>
        <authorList>
            <person name="Gostin Ar C."/>
            <person name="Ohm R.A."/>
            <person name="Kogej T."/>
            <person name="Sonjak S."/>
            <person name="Turk M."/>
            <person name="Zajc J."/>
            <person name="Zalar P."/>
            <person name="Grube M."/>
            <person name="Sun H."/>
            <person name="Han J."/>
            <person name="Sharma A."/>
            <person name="Chiniquy J."/>
            <person name="Ngan C.Y."/>
            <person name="Lipzen A."/>
            <person name="Barry K."/>
            <person name="Grigoriev I.V."/>
            <person name="Gunde-Cimerman N."/>
        </authorList>
    </citation>
    <scope>NUCLEOTIDE SEQUENCE [LARGE SCALE GENOMIC DNA]</scope>
    <source>
        <strain evidence="8 9">CBS 147.97</strain>
    </source>
</reference>
<organism evidence="8 9">
    <name type="scientific">Aureobasidium namibiae CBS 147.97</name>
    <dbReference type="NCBI Taxonomy" id="1043004"/>
    <lineage>
        <taxon>Eukaryota</taxon>
        <taxon>Fungi</taxon>
        <taxon>Dikarya</taxon>
        <taxon>Ascomycota</taxon>
        <taxon>Pezizomycotina</taxon>
        <taxon>Dothideomycetes</taxon>
        <taxon>Dothideomycetidae</taxon>
        <taxon>Dothideales</taxon>
        <taxon>Saccotheciaceae</taxon>
        <taxon>Aureobasidium</taxon>
    </lineage>
</organism>
<evidence type="ECO:0000313" key="8">
    <source>
        <dbReference type="EMBL" id="KEQ74510.1"/>
    </source>
</evidence>
<evidence type="ECO:0000256" key="1">
    <source>
        <dbReference type="ARBA" id="ARBA00004123"/>
    </source>
</evidence>
<dbReference type="InterPro" id="IPR036612">
    <property type="entry name" value="KH_dom_type_1_sf"/>
</dbReference>
<dbReference type="GO" id="GO:0000176">
    <property type="term" value="C:nuclear exosome (RNase complex)"/>
    <property type="evidence" value="ECO:0007669"/>
    <property type="project" value="TreeGrafter"/>
</dbReference>
<dbReference type="InterPro" id="IPR004088">
    <property type="entry name" value="KH_dom_type_1"/>
</dbReference>
<proteinExistence type="predicted"/>
<dbReference type="PANTHER" id="PTHR21321">
    <property type="entry name" value="PNAS-3 RELATED"/>
    <property type="match status" value="1"/>
</dbReference>
<sequence>MSSSSVLVLPGQELRPEQLPSQNTTRTLTLGPGLRHIPPVTIVATQAGELCTDSKKNAIWIENLGGRYLPHTGDLVVATVQRSSTDTYHCTLTPHTNSVLLGQLAFEGATKKTRPQLNPGALVYARVSKADKWSDVEIECVNPATGKSDGLGPLKAGMLFDVSPAFARRLMMGAGKGGVVLLEEIGEKVRFEVAVGRNGKVWVDSSTIAETVAIGRCLTETDEKGLDLQAQKKLVNKMVKTV</sequence>
<dbReference type="AlphaFoldDB" id="A0A074WN31"/>
<dbReference type="SUPFAM" id="SSF54791">
    <property type="entry name" value="Eukaryotic type KH-domain (KH-domain type I)"/>
    <property type="match status" value="1"/>
</dbReference>
<keyword evidence="9" id="KW-1185">Reference proteome</keyword>
<dbReference type="FunFam" id="2.40.50.100:FF:000073">
    <property type="entry name" value="Putative Exosome complex component RRP40"/>
    <property type="match status" value="1"/>
</dbReference>
<dbReference type="InterPro" id="IPR049469">
    <property type="entry name" value="RRP40_KH-I"/>
</dbReference>
<feature type="domain" description="K Homology" evidence="6">
    <location>
        <begin position="157"/>
        <end position="207"/>
    </location>
</feature>
<comment type="subcellular location">
    <subcellularLocation>
        <location evidence="1">Nucleus</location>
    </subcellularLocation>
</comment>
<name>A0A074WN31_9PEZI</name>
<dbReference type="GO" id="GO:0003723">
    <property type="term" value="F:RNA binding"/>
    <property type="evidence" value="ECO:0007669"/>
    <property type="project" value="UniProtKB-KW"/>
</dbReference>
<dbReference type="RefSeq" id="XP_013428559.1">
    <property type="nucleotide sequence ID" value="XM_013573105.1"/>
</dbReference>
<dbReference type="GO" id="GO:0000177">
    <property type="term" value="C:cytoplasmic exosome (RNase complex)"/>
    <property type="evidence" value="ECO:0007669"/>
    <property type="project" value="TreeGrafter"/>
</dbReference>
<dbReference type="GO" id="GO:0071051">
    <property type="term" value="P:poly(A)-dependent snoRNA 3'-end processing"/>
    <property type="evidence" value="ECO:0007669"/>
    <property type="project" value="TreeGrafter"/>
</dbReference>
<evidence type="ECO:0000256" key="4">
    <source>
        <dbReference type="ARBA" id="ARBA00022884"/>
    </source>
</evidence>
<dbReference type="EMBL" id="KL584707">
    <property type="protein sequence ID" value="KEQ74510.1"/>
    <property type="molecule type" value="Genomic_DNA"/>
</dbReference>
<dbReference type="GO" id="GO:0071035">
    <property type="term" value="P:nuclear polyadenylation-dependent rRNA catabolic process"/>
    <property type="evidence" value="ECO:0007669"/>
    <property type="project" value="TreeGrafter"/>
</dbReference>
<evidence type="ECO:0000256" key="3">
    <source>
        <dbReference type="ARBA" id="ARBA00022835"/>
    </source>
</evidence>
<dbReference type="CDD" id="cd22526">
    <property type="entry name" value="KH-I_Rrp40"/>
    <property type="match status" value="1"/>
</dbReference>
<dbReference type="Gene3D" id="2.40.50.100">
    <property type="match status" value="1"/>
</dbReference>
<keyword evidence="4" id="KW-0694">RNA-binding</keyword>
<dbReference type="Proteomes" id="UP000027730">
    <property type="component" value="Unassembled WGS sequence"/>
</dbReference>
<evidence type="ECO:0008006" key="10">
    <source>
        <dbReference type="Google" id="ProtNLM"/>
    </source>
</evidence>
<evidence type="ECO:0000256" key="2">
    <source>
        <dbReference type="ARBA" id="ARBA00022490"/>
    </source>
</evidence>
<dbReference type="PANTHER" id="PTHR21321:SF1">
    <property type="entry name" value="EXOSOME COMPLEX COMPONENT RRP40"/>
    <property type="match status" value="1"/>
</dbReference>
<feature type="domain" description="Exosome complex exonuclease Rrp40 N-terminal" evidence="7">
    <location>
        <begin position="28"/>
        <end position="67"/>
    </location>
</feature>
<dbReference type="FunFam" id="2.40.50.140:FF:000127">
    <property type="entry name" value="Exosome complex component RRP40"/>
    <property type="match status" value="1"/>
</dbReference>
<keyword evidence="3" id="KW-0271">Exosome</keyword>
<keyword evidence="2" id="KW-0963">Cytoplasm</keyword>
<dbReference type="InterPro" id="IPR026699">
    <property type="entry name" value="Exosome_RNA_bind1/RRP40/RRP4"/>
</dbReference>
<evidence type="ECO:0000313" key="9">
    <source>
        <dbReference type="Proteomes" id="UP000027730"/>
    </source>
</evidence>
<dbReference type="GO" id="GO:0034475">
    <property type="term" value="P:U4 snRNA 3'-end processing"/>
    <property type="evidence" value="ECO:0007669"/>
    <property type="project" value="TreeGrafter"/>
</dbReference>
<dbReference type="OrthoDB" id="340500at2759"/>
<dbReference type="GO" id="GO:0000467">
    <property type="term" value="P:exonucleolytic trimming to generate mature 3'-end of 5.8S rRNA from tricistronic rRNA transcript (SSU-rRNA, 5.8S rRNA, LSU-rRNA)"/>
    <property type="evidence" value="ECO:0007669"/>
    <property type="project" value="TreeGrafter"/>
</dbReference>
<dbReference type="Gene3D" id="2.40.50.140">
    <property type="entry name" value="Nucleic acid-binding proteins"/>
    <property type="match status" value="1"/>
</dbReference>
<evidence type="ECO:0000259" key="6">
    <source>
        <dbReference type="Pfam" id="PF15985"/>
    </source>
</evidence>
<accession>A0A074WN31</accession>
<dbReference type="InterPro" id="IPR041054">
    <property type="entry name" value="Rrp40_N_euk"/>
</dbReference>
<protein>
    <recommendedName>
        <fullName evidence="10">Ribosomal RNA-processing protein 40</fullName>
    </recommendedName>
</protein>
<dbReference type="SUPFAM" id="SSF50249">
    <property type="entry name" value="Nucleic acid-binding proteins"/>
    <property type="match status" value="1"/>
</dbReference>
<evidence type="ECO:0000259" key="7">
    <source>
        <dbReference type="Pfam" id="PF18311"/>
    </source>
</evidence>
<feature type="region of interest" description="Disordered" evidence="5">
    <location>
        <begin position="1"/>
        <end position="24"/>
    </location>
</feature>
<dbReference type="Gene3D" id="3.30.1370.10">
    <property type="entry name" value="K Homology domain, type 1"/>
    <property type="match status" value="1"/>
</dbReference>
<dbReference type="Pfam" id="PF18311">
    <property type="entry name" value="Rrp40_N"/>
    <property type="match status" value="1"/>
</dbReference>
<dbReference type="Pfam" id="PF15985">
    <property type="entry name" value="KH_6"/>
    <property type="match status" value="1"/>
</dbReference>
<gene>
    <name evidence="8" type="ORF">M436DRAFT_44268</name>
</gene>
<dbReference type="HOGENOM" id="CLU_069847_0_0_1"/>
<dbReference type="Pfam" id="PF21262">
    <property type="entry name" value="RRP40_S1"/>
    <property type="match status" value="1"/>
</dbReference>
<dbReference type="InterPro" id="IPR012340">
    <property type="entry name" value="NA-bd_OB-fold"/>
</dbReference>
<dbReference type="GeneID" id="25410109"/>
<evidence type="ECO:0000256" key="5">
    <source>
        <dbReference type="SAM" id="MobiDB-lite"/>
    </source>
</evidence>
<dbReference type="STRING" id="1043004.A0A074WN31"/>
<dbReference type="GO" id="GO:0071038">
    <property type="term" value="P:TRAMP-dependent tRNA surveillance pathway"/>
    <property type="evidence" value="ECO:0007669"/>
    <property type="project" value="TreeGrafter"/>
</dbReference>